<dbReference type="GO" id="GO:0030246">
    <property type="term" value="F:carbohydrate binding"/>
    <property type="evidence" value="ECO:0007669"/>
    <property type="project" value="InterPro"/>
</dbReference>
<dbReference type="Pfam" id="PF17677">
    <property type="entry name" value="Glyco_hydro38C2"/>
    <property type="match status" value="1"/>
</dbReference>
<dbReference type="HOGENOM" id="CLU_003442_0_1_1"/>
<evidence type="ECO:0000259" key="10">
    <source>
        <dbReference type="SMART" id="SM00872"/>
    </source>
</evidence>
<dbReference type="InterPro" id="IPR037094">
    <property type="entry name" value="Glyco_hydro_38_cen_sf"/>
</dbReference>
<dbReference type="SUPFAM" id="SSF74650">
    <property type="entry name" value="Galactose mutarotase-like"/>
    <property type="match status" value="1"/>
</dbReference>
<dbReference type="PANTHER" id="PTHR46017:SF1">
    <property type="entry name" value="ALPHA-MANNOSIDASE 2C1"/>
    <property type="match status" value="1"/>
</dbReference>
<keyword evidence="5" id="KW-0378">Hydrolase</keyword>
<evidence type="ECO:0000313" key="12">
    <source>
        <dbReference type="Proteomes" id="UP000009131"/>
    </source>
</evidence>
<proteinExistence type="inferred from homology"/>
<gene>
    <name evidence="11" type="primary">Mo04499</name>
    <name evidence="11" type="ORF">E5Q_04499</name>
</gene>
<dbReference type="SUPFAM" id="SSF88688">
    <property type="entry name" value="Families 57/38 glycoside transferase middle domain"/>
    <property type="match status" value="1"/>
</dbReference>
<evidence type="ECO:0000256" key="1">
    <source>
        <dbReference type="ARBA" id="ARBA00000365"/>
    </source>
</evidence>
<dbReference type="eggNOG" id="KOG4342">
    <property type="taxonomic scope" value="Eukaryota"/>
</dbReference>
<evidence type="ECO:0000256" key="4">
    <source>
        <dbReference type="ARBA" id="ARBA00022723"/>
    </source>
</evidence>
<dbReference type="SMART" id="SM00872">
    <property type="entry name" value="Alpha-mann_mid"/>
    <property type="match status" value="1"/>
</dbReference>
<evidence type="ECO:0000256" key="3">
    <source>
        <dbReference type="ARBA" id="ARBA00012752"/>
    </source>
</evidence>
<dbReference type="GO" id="GO:0046872">
    <property type="term" value="F:metal ion binding"/>
    <property type="evidence" value="ECO:0007669"/>
    <property type="project" value="UniProtKB-KW"/>
</dbReference>
<evidence type="ECO:0000313" key="11">
    <source>
        <dbReference type="EMBL" id="GAA97820.1"/>
    </source>
</evidence>
<comment type="catalytic activity">
    <reaction evidence="1">
        <text>Hydrolysis of terminal, non-reducing alpha-D-mannose residues in alpha-D-mannosides.</text>
        <dbReference type="EC" id="3.2.1.24"/>
    </reaction>
</comment>
<evidence type="ECO:0000256" key="6">
    <source>
        <dbReference type="ARBA" id="ARBA00023295"/>
    </source>
</evidence>
<dbReference type="InterPro" id="IPR015341">
    <property type="entry name" value="Glyco_hydro_38_cen"/>
</dbReference>
<feature type="region of interest" description="Disordered" evidence="9">
    <location>
        <begin position="686"/>
        <end position="707"/>
    </location>
</feature>
<organism evidence="11 12">
    <name type="scientific">Mixia osmundae (strain CBS 9802 / IAM 14324 / JCM 22182 / KY 12970)</name>
    <dbReference type="NCBI Taxonomy" id="764103"/>
    <lineage>
        <taxon>Eukaryota</taxon>
        <taxon>Fungi</taxon>
        <taxon>Dikarya</taxon>
        <taxon>Basidiomycota</taxon>
        <taxon>Pucciniomycotina</taxon>
        <taxon>Mixiomycetes</taxon>
        <taxon>Mixiales</taxon>
        <taxon>Mixiaceae</taxon>
        <taxon>Mixia</taxon>
    </lineage>
</organism>
<dbReference type="Gene3D" id="3.20.110.10">
    <property type="entry name" value="Glycoside hydrolase 38, N terminal domain"/>
    <property type="match status" value="1"/>
</dbReference>
<dbReference type="GO" id="GO:0009313">
    <property type="term" value="P:oligosaccharide catabolic process"/>
    <property type="evidence" value="ECO:0007669"/>
    <property type="project" value="TreeGrafter"/>
</dbReference>
<dbReference type="PANTHER" id="PTHR46017">
    <property type="entry name" value="ALPHA-MANNOSIDASE 2C1"/>
    <property type="match status" value="1"/>
</dbReference>
<dbReference type="GO" id="GO:0004559">
    <property type="term" value="F:alpha-mannosidase activity"/>
    <property type="evidence" value="ECO:0007669"/>
    <property type="project" value="UniProtKB-EC"/>
</dbReference>
<name>G7E4R0_MIXOS</name>
<dbReference type="Proteomes" id="UP000009131">
    <property type="component" value="Unassembled WGS sequence"/>
</dbReference>
<dbReference type="InterPro" id="IPR041147">
    <property type="entry name" value="GH38_C"/>
</dbReference>
<feature type="domain" description="Glycoside hydrolase family 38 central" evidence="10">
    <location>
        <begin position="583"/>
        <end position="662"/>
    </location>
</feature>
<dbReference type="InterPro" id="IPR028995">
    <property type="entry name" value="Glyco_hydro_57/38_cen_sf"/>
</dbReference>
<dbReference type="RefSeq" id="XP_014566216.1">
    <property type="nucleotide sequence ID" value="XM_014710730.1"/>
</dbReference>
<dbReference type="AlphaFoldDB" id="G7E4R0"/>
<dbReference type="STRING" id="764103.G7E4R0"/>
<sequence>MLGGGSSAQASNSSGSRYMPQPAARPSASSSGPHGYPAKNWTPLAPEFRDVTLGRLRQMEGGNYGSLNLSSVLFEDRQSGNDVVSMQVWTPENGKPRVKPTFEQAVRAKGYVPFHKGDKLGPSWTNHWVKVTLRVPDTPLYSKAERVQFEFDPSCEAMIYSTEGLPLQGITGGFGVDRRVEYILSHRARTSVHHFYIEVSCNGMFGVDSPNEDFELKSADIVIPRMSAWHLLWDFRVLRDLASTLPSNSSLGNKAMMVAVEIANTFDSQRHESIETCRTIAEKVLGKGWQALGSKVYDEDTAVFKPQVIGMGNCHIDNAWLWPVSCTQQKVARSWSTQCDLMRRYPEYKFVASQAQQYKYCETLYPQLFEVIRGFVDKGSFRTIGGTWVEMDTNMPSGEALCRQFLFGQSYFKSRFGKYCETFWLPDSFGYSTQLPQLARSAGMPFFFTQKLSWSQFNDFPRTSFNWVGLDGTQIVTHMTPVNTYTAQASVDDVNNAVKRHKDLQSTDTGLLAFGNGDGGGGPLAQMLEGLRRIRAVANNADNSPDVPKVTMNKTVDEFYKDIVEQTNAGRRLATWQGELYLELHRGTLTSHAPIKRYNRKLERLLHDIEYFATLASLANDSYRYPKAALDKVWETVLTNQFHDVLPGSAIGMVYDDAMTSYAKAAVRGKKLLELAFEALLPGSSPTRDSTKATHTYQATEGNSDVDHARRSSAALGDDYLHSPAYQNAKGEYVLSDQKLRATFSSKGRLVSLRDIKQARELILAGRSGGLVLFQDRPLNWDAWDVDVFHLETPTHLEAHEVMLSEDEQSVSLTYMLGQSRIELNCKLGNDSLEFAAKADWKERHVFLKFELPTTLRADSARFETQFGFISRPTHRNTTWDAAKFEVCGHRFADLSEATYGIALLTDCKYGYAVEGSTMRLSLLRASTYPDPQQDQGTHTFRFAVYLHACDFLQSDVVRVAAKFNDTQYHRIQIPRKPLEVLPSFVLHGAGNNVVLDTIKRGESDDYESKTAAGGRSVILRFYEALGGTRRFEVHTNVAFKSATFVDILERPNGKKAPAVSMVNGLSRIKLIIGVFQVITLKLDL</sequence>
<evidence type="ECO:0000256" key="8">
    <source>
        <dbReference type="ARBA" id="ARBA00071615"/>
    </source>
</evidence>
<reference evidence="11 12" key="1">
    <citation type="journal article" date="2011" name="J. Gen. Appl. Microbiol.">
        <title>Draft genome sequencing of the enigmatic basidiomycete Mixia osmundae.</title>
        <authorList>
            <person name="Nishida H."/>
            <person name="Nagatsuka Y."/>
            <person name="Sugiyama J."/>
        </authorList>
    </citation>
    <scope>NUCLEOTIDE SEQUENCE [LARGE SCALE GENOMIC DNA]</scope>
    <source>
        <strain evidence="12">CBS 9802 / IAM 14324 / JCM 22182 / KY 12970</strain>
    </source>
</reference>
<dbReference type="InterPro" id="IPR011682">
    <property type="entry name" value="Glyco_hydro_38_C"/>
</dbReference>
<feature type="region of interest" description="Disordered" evidence="9">
    <location>
        <begin position="1"/>
        <end position="41"/>
    </location>
</feature>
<evidence type="ECO:0000256" key="7">
    <source>
        <dbReference type="ARBA" id="ARBA00054985"/>
    </source>
</evidence>
<dbReference type="Pfam" id="PF09261">
    <property type="entry name" value="Alpha-mann_mid"/>
    <property type="match status" value="1"/>
</dbReference>
<evidence type="ECO:0000256" key="5">
    <source>
        <dbReference type="ARBA" id="ARBA00022801"/>
    </source>
</evidence>
<dbReference type="Pfam" id="PF01074">
    <property type="entry name" value="Glyco_hydro_38N"/>
    <property type="match status" value="1"/>
</dbReference>
<feature type="compositionally biased region" description="Low complexity" evidence="9">
    <location>
        <begin position="7"/>
        <end position="33"/>
    </location>
</feature>
<protein>
    <recommendedName>
        <fullName evidence="8">Alpha-mannosidase</fullName>
        <ecNumber evidence="3">3.2.1.24</ecNumber>
    </recommendedName>
</protein>
<dbReference type="Gene3D" id="1.20.1270.50">
    <property type="entry name" value="Glycoside hydrolase family 38, central domain"/>
    <property type="match status" value="1"/>
</dbReference>
<evidence type="ECO:0000256" key="2">
    <source>
        <dbReference type="ARBA" id="ARBA00009792"/>
    </source>
</evidence>
<dbReference type="FunFam" id="3.20.110.10:FF:000002">
    <property type="entry name" value="alpha-mannosidase 2C1 isoform X1"/>
    <property type="match status" value="1"/>
</dbReference>
<accession>G7E4R0</accession>
<comment type="function">
    <text evidence="7">Degrades free oligosaccharides in the vacuole.</text>
</comment>
<dbReference type="InterPro" id="IPR000602">
    <property type="entry name" value="Glyco_hydro_38_N"/>
</dbReference>
<dbReference type="Pfam" id="PF22907">
    <property type="entry name" value="Ams1-like_1st"/>
    <property type="match status" value="1"/>
</dbReference>
<dbReference type="OrthoDB" id="10261055at2759"/>
<dbReference type="OMA" id="GQYWDAW"/>
<dbReference type="FunCoup" id="G7E4R0">
    <property type="interactions" value="56"/>
</dbReference>
<dbReference type="Pfam" id="PF07748">
    <property type="entry name" value="Glyco_hydro_38C"/>
    <property type="match status" value="1"/>
</dbReference>
<keyword evidence="4" id="KW-0479">Metal-binding</keyword>
<comment type="caution">
    <text evidence="11">The sequence shown here is derived from an EMBL/GenBank/DDBJ whole genome shotgun (WGS) entry which is preliminary data.</text>
</comment>
<dbReference type="GO" id="GO:0000329">
    <property type="term" value="C:fungal-type vacuole membrane"/>
    <property type="evidence" value="ECO:0007669"/>
    <property type="project" value="TreeGrafter"/>
</dbReference>
<dbReference type="FunFam" id="2.70.98.30:FF:000001">
    <property type="entry name" value="alpha-mannosidase 2C1 isoform X2"/>
    <property type="match status" value="1"/>
</dbReference>
<dbReference type="FunFam" id="1.20.1270.50:FF:000004">
    <property type="entry name" value="alpha-mannosidase 2C1 isoform X1"/>
    <property type="match status" value="1"/>
</dbReference>
<dbReference type="EMBL" id="BABT02000144">
    <property type="protein sequence ID" value="GAA97820.1"/>
    <property type="molecule type" value="Genomic_DNA"/>
</dbReference>
<comment type="similarity">
    <text evidence="2">Belongs to the glycosyl hydrolase 38 family.</text>
</comment>
<dbReference type="GO" id="GO:0006013">
    <property type="term" value="P:mannose metabolic process"/>
    <property type="evidence" value="ECO:0007669"/>
    <property type="project" value="InterPro"/>
</dbReference>
<dbReference type="EC" id="3.2.1.24" evidence="3"/>
<evidence type="ECO:0000256" key="9">
    <source>
        <dbReference type="SAM" id="MobiDB-lite"/>
    </source>
</evidence>
<keyword evidence="12" id="KW-1185">Reference proteome</keyword>
<keyword evidence="6" id="KW-0326">Glycosidase</keyword>
<dbReference type="InParanoid" id="G7E4R0"/>
<dbReference type="InterPro" id="IPR011330">
    <property type="entry name" value="Glyco_hydro/deAcase_b/a-brl"/>
</dbReference>
<dbReference type="SUPFAM" id="SSF88713">
    <property type="entry name" value="Glycoside hydrolase/deacetylase"/>
    <property type="match status" value="1"/>
</dbReference>
<reference evidence="11 12" key="2">
    <citation type="journal article" date="2012" name="Open Biol.">
        <title>Characteristics of nucleosomes and linker DNA regions on the genome of the basidiomycete Mixia osmundae revealed by mono- and dinucleosome mapping.</title>
        <authorList>
            <person name="Nishida H."/>
            <person name="Kondo S."/>
            <person name="Matsumoto T."/>
            <person name="Suzuki Y."/>
            <person name="Yoshikawa H."/>
            <person name="Taylor T.D."/>
            <person name="Sugiyama J."/>
        </authorList>
    </citation>
    <scope>NUCLEOTIDE SEQUENCE [LARGE SCALE GENOMIC DNA]</scope>
    <source>
        <strain evidence="12">CBS 9802 / IAM 14324 / JCM 22182 / KY 12970</strain>
    </source>
</reference>
<dbReference type="InterPro" id="IPR054723">
    <property type="entry name" value="Ams1-like_N"/>
</dbReference>
<dbReference type="Gene3D" id="2.70.98.30">
    <property type="entry name" value="Golgi alpha-mannosidase II, domain 4"/>
    <property type="match status" value="1"/>
</dbReference>
<dbReference type="InterPro" id="IPR027291">
    <property type="entry name" value="Glyco_hydro_38_N_sf"/>
</dbReference>
<feature type="compositionally biased region" description="Polar residues" evidence="9">
    <location>
        <begin position="686"/>
        <end position="703"/>
    </location>
</feature>
<dbReference type="CDD" id="cd10812">
    <property type="entry name" value="GH38N_AMII_ScAms1_like"/>
    <property type="match status" value="1"/>
</dbReference>
<dbReference type="InterPro" id="IPR011013">
    <property type="entry name" value="Gal_mutarotase_sf_dom"/>
</dbReference>